<organism evidence="2 3">
    <name type="scientific">Thalassotalea litorea</name>
    <dbReference type="NCBI Taxonomy" id="2020715"/>
    <lineage>
        <taxon>Bacteria</taxon>
        <taxon>Pseudomonadati</taxon>
        <taxon>Pseudomonadota</taxon>
        <taxon>Gammaproteobacteria</taxon>
        <taxon>Alteromonadales</taxon>
        <taxon>Colwelliaceae</taxon>
        <taxon>Thalassotalea</taxon>
    </lineage>
</organism>
<dbReference type="PANTHER" id="PTHR33361:SF16">
    <property type="entry name" value="DUF885 DOMAIN-CONTAINING PROTEIN"/>
    <property type="match status" value="1"/>
</dbReference>
<dbReference type="Proteomes" id="UP000307790">
    <property type="component" value="Unassembled WGS sequence"/>
</dbReference>
<proteinExistence type="predicted"/>
<feature type="signal peptide" evidence="1">
    <location>
        <begin position="1"/>
        <end position="20"/>
    </location>
</feature>
<dbReference type="PROSITE" id="PS51257">
    <property type="entry name" value="PROKAR_LIPOPROTEIN"/>
    <property type="match status" value="1"/>
</dbReference>
<evidence type="ECO:0000256" key="1">
    <source>
        <dbReference type="SAM" id="SignalP"/>
    </source>
</evidence>
<feature type="chain" id="PRO_5024389727" evidence="1">
    <location>
        <begin position="21"/>
        <end position="609"/>
    </location>
</feature>
<dbReference type="PANTHER" id="PTHR33361">
    <property type="entry name" value="GLR0591 PROTEIN"/>
    <property type="match status" value="1"/>
</dbReference>
<gene>
    <name evidence="2" type="ORF">FE810_02580</name>
</gene>
<dbReference type="OrthoDB" id="9769898at2"/>
<dbReference type="InterPro" id="IPR010281">
    <property type="entry name" value="DUF885"/>
</dbReference>
<protein>
    <submittedName>
        <fullName evidence="2">DUF885 domain-containing protein</fullName>
    </submittedName>
</protein>
<sequence length="609" mass="68856">MKKTFLALALVTALAGCNNATQDTHANKEAQASKDAQVSAVASPQQQAQALFQSYFEESMALSPVYATFVGMNEYNDKFSAPISEESLAQSLALEQKYLDKINAIDESALTGQDLLSYQIFKRDRELEIKGYDFPSYLIPLNQMYGIHNMYATLGSGQSAQPFNTYLDYQNFISRTDGFSAYMDSVIVAMREGMEKGVVLPTPIVEKILPQLSVHVVKDAKDSVFYGPVTMLSDNSELSDEQKQQVTEQYQDMILNTLVPTYDKFYQFIETEYLPKARASVGLSELPDGKAWYEYQIETNTTLPLTAEELHEFGQQEVARILAEMNKVKAQVEFDGDLKAFFKFLQEDEQFYWDSEEEVVAAYMDIKDDINQRLPKLFEVFPKADYEVRAVEAFRAASSAGASYQSPAPDGSRPGIFYINTHNLKAQPNFILETLSIHEASPGHHFQITIQQEVKDLPMFRKFGGYTVFSEGWALYAESLGKELGLFSDPYQWYGRLSDEQLRAMRLVVDTGLHAFGWTREQAIDFMAQNSSLAMSDIEAEVERYISIPGQALAYKTGQRAIRDLRNQAQAELGEKFDVRKFHTQVLIDGALPMPILEKKIMAWVATQK</sequence>
<comment type="caution">
    <text evidence="2">The sequence shown here is derived from an EMBL/GenBank/DDBJ whole genome shotgun (WGS) entry which is preliminary data.</text>
</comment>
<dbReference type="AlphaFoldDB" id="A0A5R9IQ39"/>
<evidence type="ECO:0000313" key="3">
    <source>
        <dbReference type="Proteomes" id="UP000307790"/>
    </source>
</evidence>
<name>A0A5R9IQ39_9GAMM</name>
<reference evidence="2 3" key="1">
    <citation type="submission" date="2019-05" db="EMBL/GenBank/DDBJ databases">
        <title>Genome sequences of Thalassotalea litorea 1K03283.</title>
        <authorList>
            <person name="Zhang D."/>
        </authorList>
    </citation>
    <scope>NUCLEOTIDE SEQUENCE [LARGE SCALE GENOMIC DNA]</scope>
    <source>
        <strain evidence="2 3">MCCC 1K03283</strain>
    </source>
</reference>
<dbReference type="Pfam" id="PF05960">
    <property type="entry name" value="DUF885"/>
    <property type="match status" value="1"/>
</dbReference>
<dbReference type="EMBL" id="VCBC01000003">
    <property type="protein sequence ID" value="TLU67402.1"/>
    <property type="molecule type" value="Genomic_DNA"/>
</dbReference>
<keyword evidence="3" id="KW-1185">Reference proteome</keyword>
<keyword evidence="1" id="KW-0732">Signal</keyword>
<evidence type="ECO:0000313" key="2">
    <source>
        <dbReference type="EMBL" id="TLU67402.1"/>
    </source>
</evidence>
<accession>A0A5R9IQ39</accession>